<keyword evidence="1" id="KW-1133">Transmembrane helix</keyword>
<evidence type="ECO:0008006" key="4">
    <source>
        <dbReference type="Google" id="ProtNLM"/>
    </source>
</evidence>
<proteinExistence type="predicted"/>
<protein>
    <recommendedName>
        <fullName evidence="4">Transporter</fullName>
    </recommendedName>
</protein>
<sequence>MPENKTALVFKIIALYAGTVIGAGFASGQEIMQFFIKFGSRGLAGMILSGLIFGYLGLILMTLSTSRRTGSYADLLPLLMGEKLARFIDLVSLFMLPGGLAVMLAGSGAVLHEQIGLAPMTGAAAAAIITAAVILGGLQGVALVNMVVVPVKIIILILVCTLSLHVHGIKIPQIDPVAGTKASFYWAWSALLYVSYNMIVPVAMLSSLGAHVPGRAGALGGLAGGLLLGLLGLLITLTGLAFYPAITGCQVPLLFVAGQLGSLWQHGLGLLIWLAILTTAIANVHGFASRLAPRGGWPYRVLGLLTIAAVYPLARLNFAGLVQILYPVFGYAGLVLMLALLLAPVRELRRRRL</sequence>
<evidence type="ECO:0000313" key="2">
    <source>
        <dbReference type="EMBL" id="OAT79472.1"/>
    </source>
</evidence>
<dbReference type="PANTHER" id="PTHR37814:SF1">
    <property type="entry name" value="MEMBRANE PROTEIN"/>
    <property type="match status" value="1"/>
</dbReference>
<feature type="transmembrane region" description="Helical" evidence="1">
    <location>
        <begin position="117"/>
        <end position="135"/>
    </location>
</feature>
<dbReference type="OrthoDB" id="4424890at2"/>
<accession>A0A1B7LAU5</accession>
<reference evidence="2 3" key="1">
    <citation type="submission" date="2016-04" db="EMBL/GenBank/DDBJ databases">
        <authorList>
            <person name="Evans L.H."/>
            <person name="Alamgir A."/>
            <person name="Owens N."/>
            <person name="Weber N.D."/>
            <person name="Virtaneva K."/>
            <person name="Barbian K."/>
            <person name="Babar A."/>
            <person name="Rosenke K."/>
        </authorList>
    </citation>
    <scope>NUCLEOTIDE SEQUENCE [LARGE SCALE GENOMIC DNA]</scope>
    <source>
        <strain evidence="2 3">LMa1</strain>
    </source>
</reference>
<feature type="transmembrane region" description="Helical" evidence="1">
    <location>
        <begin position="84"/>
        <end position="105"/>
    </location>
</feature>
<evidence type="ECO:0000313" key="3">
    <source>
        <dbReference type="Proteomes" id="UP000078532"/>
    </source>
</evidence>
<keyword evidence="1" id="KW-0812">Transmembrane</keyword>
<evidence type="ECO:0000256" key="1">
    <source>
        <dbReference type="SAM" id="Phobius"/>
    </source>
</evidence>
<organism evidence="2 3">
    <name type="scientific">Desulfotomaculum copahuensis</name>
    <dbReference type="NCBI Taxonomy" id="1838280"/>
    <lineage>
        <taxon>Bacteria</taxon>
        <taxon>Bacillati</taxon>
        <taxon>Bacillota</taxon>
        <taxon>Clostridia</taxon>
        <taxon>Eubacteriales</taxon>
        <taxon>Desulfotomaculaceae</taxon>
        <taxon>Desulfotomaculum</taxon>
    </lineage>
</organism>
<dbReference type="InterPro" id="IPR038728">
    <property type="entry name" value="YkvI-like"/>
</dbReference>
<feature type="transmembrane region" description="Helical" evidence="1">
    <location>
        <begin position="142"/>
        <end position="164"/>
    </location>
</feature>
<dbReference type="EMBL" id="LYVF01000196">
    <property type="protein sequence ID" value="OAT79472.1"/>
    <property type="molecule type" value="Genomic_DNA"/>
</dbReference>
<gene>
    <name evidence="2" type="ORF">A6M21_15830</name>
</gene>
<feature type="transmembrane region" description="Helical" evidence="1">
    <location>
        <begin position="324"/>
        <end position="343"/>
    </location>
</feature>
<dbReference type="Proteomes" id="UP000078532">
    <property type="component" value="Unassembled WGS sequence"/>
</dbReference>
<name>A0A1B7LAU5_9FIRM</name>
<feature type="transmembrane region" description="Helical" evidence="1">
    <location>
        <begin position="42"/>
        <end position="63"/>
    </location>
</feature>
<dbReference type="AlphaFoldDB" id="A0A1B7LAU5"/>
<dbReference type="STRING" id="1838280.A6M21_15830"/>
<keyword evidence="3" id="KW-1185">Reference proteome</keyword>
<feature type="transmembrane region" description="Helical" evidence="1">
    <location>
        <begin position="217"/>
        <end position="243"/>
    </location>
</feature>
<feature type="transmembrane region" description="Helical" evidence="1">
    <location>
        <begin position="297"/>
        <end position="318"/>
    </location>
</feature>
<keyword evidence="1" id="KW-0472">Membrane</keyword>
<feature type="transmembrane region" description="Helical" evidence="1">
    <location>
        <begin position="184"/>
        <end position="205"/>
    </location>
</feature>
<feature type="transmembrane region" description="Helical" evidence="1">
    <location>
        <begin position="12"/>
        <end position="36"/>
    </location>
</feature>
<feature type="transmembrane region" description="Helical" evidence="1">
    <location>
        <begin position="263"/>
        <end position="285"/>
    </location>
</feature>
<dbReference type="RefSeq" id="WP_066671377.1">
    <property type="nucleotide sequence ID" value="NZ_LYVF01000196.1"/>
</dbReference>
<comment type="caution">
    <text evidence="2">The sequence shown here is derived from an EMBL/GenBank/DDBJ whole genome shotgun (WGS) entry which is preliminary data.</text>
</comment>
<dbReference type="PANTHER" id="PTHR37814">
    <property type="entry name" value="CONSERVED MEMBRANE PROTEIN"/>
    <property type="match status" value="1"/>
</dbReference>